<dbReference type="Pfam" id="PF04851">
    <property type="entry name" value="ResIII"/>
    <property type="match status" value="1"/>
</dbReference>
<name>A0A6C0LN48_9ZZZZ</name>
<dbReference type="EMBL" id="MN740533">
    <property type="protein sequence ID" value="QHU31780.1"/>
    <property type="molecule type" value="Genomic_DNA"/>
</dbReference>
<sequence>MLPVRALSTKGYSVAKSELTPTQISLIKKELTVSAEGPAAFTAGLSAFKVYLESAERFYLPTAWGLNQFGPAISDIRSRGDALPAALKFGGELRIHQVAALESFRSVGHNGIICLPCGYGKTFTGIAAAMEIGKCFLIVVHKEFLADQWSAELRSLVPGIRIGRIQGEKCDVGAEFDVSIAMIQTLCSRNFLAGTFNHFGFAIFDEVHHLAAEHFSQTLQRVHCPKMLGLTATPKRNDGLSKVFGWYLGSIVYQIARRPKDDTVRVECLRYTDSDDAYTEVKCDWAGKPIRACMVNNIANFAPRTRAMIDWVAPCLSETGRRLLVLSDRREHLKEFETGFKACGVTSIGYYVGGMKQKDLDITATRTVILGTFAMASEGMNIPTLNAVLLATPKSSIEQSVGRILRLKPEERTIQPRIYDVLDTAFPECFGQWSRRRKFYKECGYTVKFSTDESEDSSETEAPAADGCLIVDD</sequence>
<dbReference type="InterPro" id="IPR006935">
    <property type="entry name" value="Helicase/UvrB_N"/>
</dbReference>
<dbReference type="GO" id="GO:0004386">
    <property type="term" value="F:helicase activity"/>
    <property type="evidence" value="ECO:0007669"/>
    <property type="project" value="UniProtKB-KW"/>
</dbReference>
<dbReference type="InterPro" id="IPR050615">
    <property type="entry name" value="ATP-dep_DNA_Helicase"/>
</dbReference>
<dbReference type="InterPro" id="IPR014001">
    <property type="entry name" value="Helicase_ATP-bd"/>
</dbReference>
<organism evidence="6">
    <name type="scientific">viral metagenome</name>
    <dbReference type="NCBI Taxonomy" id="1070528"/>
    <lineage>
        <taxon>unclassified sequences</taxon>
        <taxon>metagenomes</taxon>
        <taxon>organismal metagenomes</taxon>
    </lineage>
</organism>
<dbReference type="SUPFAM" id="SSF52540">
    <property type="entry name" value="P-loop containing nucleoside triphosphate hydrolases"/>
    <property type="match status" value="2"/>
</dbReference>
<protein>
    <recommendedName>
        <fullName evidence="5">Helicase ATP-binding domain-containing protein</fullName>
    </recommendedName>
</protein>
<dbReference type="InterPro" id="IPR027417">
    <property type="entry name" value="P-loop_NTPase"/>
</dbReference>
<feature type="domain" description="Helicase ATP-binding" evidence="5">
    <location>
        <begin position="102"/>
        <end position="252"/>
    </location>
</feature>
<keyword evidence="4" id="KW-0067">ATP-binding</keyword>
<evidence type="ECO:0000259" key="5">
    <source>
        <dbReference type="PROSITE" id="PS51192"/>
    </source>
</evidence>
<dbReference type="PROSITE" id="PS51192">
    <property type="entry name" value="HELICASE_ATP_BIND_1"/>
    <property type="match status" value="1"/>
</dbReference>
<dbReference type="GO" id="GO:0016787">
    <property type="term" value="F:hydrolase activity"/>
    <property type="evidence" value="ECO:0007669"/>
    <property type="project" value="UniProtKB-KW"/>
</dbReference>
<dbReference type="AlphaFoldDB" id="A0A6C0LN48"/>
<keyword evidence="3" id="KW-0347">Helicase</keyword>
<proteinExistence type="predicted"/>
<dbReference type="GO" id="GO:0005524">
    <property type="term" value="F:ATP binding"/>
    <property type="evidence" value="ECO:0007669"/>
    <property type="project" value="UniProtKB-KW"/>
</dbReference>
<dbReference type="SMART" id="SM00487">
    <property type="entry name" value="DEXDc"/>
    <property type="match status" value="1"/>
</dbReference>
<dbReference type="Gene3D" id="3.40.50.300">
    <property type="entry name" value="P-loop containing nucleotide triphosphate hydrolases"/>
    <property type="match status" value="2"/>
</dbReference>
<keyword evidence="1" id="KW-0547">Nucleotide-binding</keyword>
<keyword evidence="2" id="KW-0378">Hydrolase</keyword>
<evidence type="ECO:0000256" key="3">
    <source>
        <dbReference type="ARBA" id="ARBA00022806"/>
    </source>
</evidence>
<dbReference type="CDD" id="cd17926">
    <property type="entry name" value="DEXHc_RE"/>
    <property type="match status" value="1"/>
</dbReference>
<evidence type="ECO:0000313" key="6">
    <source>
        <dbReference type="EMBL" id="QHU31780.1"/>
    </source>
</evidence>
<evidence type="ECO:0000256" key="2">
    <source>
        <dbReference type="ARBA" id="ARBA00022801"/>
    </source>
</evidence>
<reference evidence="6" key="1">
    <citation type="journal article" date="2020" name="Nature">
        <title>Giant virus diversity and host interactions through global metagenomics.</title>
        <authorList>
            <person name="Schulz F."/>
            <person name="Roux S."/>
            <person name="Paez-Espino D."/>
            <person name="Jungbluth S."/>
            <person name="Walsh D.A."/>
            <person name="Denef V.J."/>
            <person name="McMahon K.D."/>
            <person name="Konstantinidis K.T."/>
            <person name="Eloe-Fadrosh E.A."/>
            <person name="Kyrpides N.C."/>
            <person name="Woyke T."/>
        </authorList>
    </citation>
    <scope>NUCLEOTIDE SEQUENCE</scope>
    <source>
        <strain evidence="6">GVMAG-M-3300027963-41</strain>
    </source>
</reference>
<evidence type="ECO:0000256" key="4">
    <source>
        <dbReference type="ARBA" id="ARBA00022840"/>
    </source>
</evidence>
<dbReference type="PANTHER" id="PTHR11274">
    <property type="entry name" value="RAD25/XP-B DNA REPAIR HELICASE"/>
    <property type="match status" value="1"/>
</dbReference>
<accession>A0A6C0LN48</accession>
<evidence type="ECO:0000256" key="1">
    <source>
        <dbReference type="ARBA" id="ARBA00022741"/>
    </source>
</evidence>
<dbReference type="PANTHER" id="PTHR11274:SF0">
    <property type="entry name" value="GENERAL TRANSCRIPTION AND DNA REPAIR FACTOR IIH HELICASE SUBUNIT XPB"/>
    <property type="match status" value="1"/>
</dbReference>
<dbReference type="GO" id="GO:0003677">
    <property type="term" value="F:DNA binding"/>
    <property type="evidence" value="ECO:0007669"/>
    <property type="project" value="InterPro"/>
</dbReference>